<evidence type="ECO:0000313" key="4">
    <source>
        <dbReference type="WBParaSite" id="ASIM_0001124901-mRNA-1"/>
    </source>
</evidence>
<keyword evidence="3" id="KW-1185">Reference proteome</keyword>
<dbReference type="AlphaFoldDB" id="A0A158PN81"/>
<evidence type="ECO:0000256" key="1">
    <source>
        <dbReference type="SAM" id="Phobius"/>
    </source>
</evidence>
<reference evidence="2 3" key="2">
    <citation type="submission" date="2018-11" db="EMBL/GenBank/DDBJ databases">
        <authorList>
            <consortium name="Pathogen Informatics"/>
        </authorList>
    </citation>
    <scope>NUCLEOTIDE SEQUENCE [LARGE SCALE GENOMIC DNA]</scope>
</reference>
<evidence type="ECO:0000313" key="3">
    <source>
        <dbReference type="Proteomes" id="UP000267096"/>
    </source>
</evidence>
<dbReference type="Proteomes" id="UP000267096">
    <property type="component" value="Unassembled WGS sequence"/>
</dbReference>
<name>A0A158PN81_ANISI</name>
<reference evidence="4" key="1">
    <citation type="submission" date="2016-04" db="UniProtKB">
        <authorList>
            <consortium name="WormBaseParasite"/>
        </authorList>
    </citation>
    <scope>IDENTIFICATION</scope>
</reference>
<organism evidence="4">
    <name type="scientific">Anisakis simplex</name>
    <name type="common">Herring worm</name>
    <dbReference type="NCBI Taxonomy" id="6269"/>
    <lineage>
        <taxon>Eukaryota</taxon>
        <taxon>Metazoa</taxon>
        <taxon>Ecdysozoa</taxon>
        <taxon>Nematoda</taxon>
        <taxon>Chromadorea</taxon>
        <taxon>Rhabditida</taxon>
        <taxon>Spirurina</taxon>
        <taxon>Ascaridomorpha</taxon>
        <taxon>Ascaridoidea</taxon>
        <taxon>Anisakidae</taxon>
        <taxon>Anisakis</taxon>
        <taxon>Anisakis simplex complex</taxon>
    </lineage>
</organism>
<feature type="transmembrane region" description="Helical" evidence="1">
    <location>
        <begin position="80"/>
        <end position="101"/>
    </location>
</feature>
<keyword evidence="1" id="KW-0472">Membrane</keyword>
<sequence length="191" mass="21333">MRLLAFCTLLLVVIGMAAIGLLRFRVFFGDQPSVDELLDLAIQAETLNLVQAQNHISFGGNKLELYEEESRTVRRVLQPAIAVLLIFLAYVLVGAVLLYLIVDPTNSLVTDIFANYFYVSTISSPQWIYLNNPDIWQLLFLVGNAFFGNILVCAANVNIASVTLYYLNAIISARSTKRQLQKENCSSLIHS</sequence>
<keyword evidence="1" id="KW-0812">Transmembrane</keyword>
<proteinExistence type="predicted"/>
<keyword evidence="1" id="KW-1133">Transmembrane helix</keyword>
<gene>
    <name evidence="2" type="ORF">ASIM_LOCUS10807</name>
</gene>
<accession>A0A158PN81</accession>
<feature type="transmembrane region" description="Helical" evidence="1">
    <location>
        <begin position="108"/>
        <end position="129"/>
    </location>
</feature>
<protein>
    <submittedName>
        <fullName evidence="2 4">Uncharacterized protein</fullName>
    </submittedName>
</protein>
<dbReference type="WBParaSite" id="ASIM_0001124901-mRNA-1">
    <property type="protein sequence ID" value="ASIM_0001124901-mRNA-1"/>
    <property type="gene ID" value="ASIM_0001124901"/>
</dbReference>
<feature type="transmembrane region" description="Helical" evidence="1">
    <location>
        <begin position="135"/>
        <end position="168"/>
    </location>
</feature>
<evidence type="ECO:0000313" key="2">
    <source>
        <dbReference type="EMBL" id="VDK43700.1"/>
    </source>
</evidence>
<dbReference type="EMBL" id="UYRR01031020">
    <property type="protein sequence ID" value="VDK43700.1"/>
    <property type="molecule type" value="Genomic_DNA"/>
</dbReference>
<dbReference type="OrthoDB" id="5870927at2759"/>